<gene>
    <name evidence="1" type="ORF">DERYTH_LOCUS24238</name>
</gene>
<dbReference type="EMBL" id="CAJVPY010039832">
    <property type="protein sequence ID" value="CAG8805174.1"/>
    <property type="molecule type" value="Genomic_DNA"/>
</dbReference>
<organism evidence="1 2">
    <name type="scientific">Dentiscutata erythropus</name>
    <dbReference type="NCBI Taxonomy" id="1348616"/>
    <lineage>
        <taxon>Eukaryota</taxon>
        <taxon>Fungi</taxon>
        <taxon>Fungi incertae sedis</taxon>
        <taxon>Mucoromycota</taxon>
        <taxon>Glomeromycotina</taxon>
        <taxon>Glomeromycetes</taxon>
        <taxon>Diversisporales</taxon>
        <taxon>Gigasporaceae</taxon>
        <taxon>Dentiscutata</taxon>
    </lineage>
</organism>
<sequence>MLFFRQFIRRYADGRFKKGLSDRMSWIHFLAYDKGRGGLLTDLAKYKYPQTQKRNLGHDNTKKPFPSIEEIKKWDKERIVNFLESKKGELERECLIKETSKAEANDLVHVFVDNSNIAIEGKHTIGELENLGSFDYERDSRYFNQLRIDYGRLLTTVQCAP</sequence>
<dbReference type="AlphaFoldDB" id="A0A9N9JZR0"/>
<name>A0A9N9JZR0_9GLOM</name>
<comment type="caution">
    <text evidence="1">The sequence shown here is derived from an EMBL/GenBank/DDBJ whole genome shotgun (WGS) entry which is preliminary data.</text>
</comment>
<evidence type="ECO:0000313" key="1">
    <source>
        <dbReference type="EMBL" id="CAG8805174.1"/>
    </source>
</evidence>
<protein>
    <submittedName>
        <fullName evidence="1">8104_t:CDS:1</fullName>
    </submittedName>
</protein>
<reference evidence="1" key="1">
    <citation type="submission" date="2021-06" db="EMBL/GenBank/DDBJ databases">
        <authorList>
            <person name="Kallberg Y."/>
            <person name="Tangrot J."/>
            <person name="Rosling A."/>
        </authorList>
    </citation>
    <scope>NUCLEOTIDE SEQUENCE</scope>
    <source>
        <strain evidence="1">MA453B</strain>
    </source>
</reference>
<feature type="non-terminal residue" evidence="1">
    <location>
        <position position="161"/>
    </location>
</feature>
<keyword evidence="2" id="KW-1185">Reference proteome</keyword>
<evidence type="ECO:0000313" key="2">
    <source>
        <dbReference type="Proteomes" id="UP000789405"/>
    </source>
</evidence>
<dbReference type="Proteomes" id="UP000789405">
    <property type="component" value="Unassembled WGS sequence"/>
</dbReference>
<proteinExistence type="predicted"/>
<dbReference type="OrthoDB" id="2434831at2759"/>
<accession>A0A9N9JZR0</accession>